<dbReference type="PANTHER" id="PTHR47829:SF1">
    <property type="entry name" value="HAD FAMILY PHOSPHATASE"/>
    <property type="match status" value="1"/>
</dbReference>
<dbReference type="InterPro" id="IPR023198">
    <property type="entry name" value="PGP-like_dom2"/>
</dbReference>
<dbReference type="Proteomes" id="UP000245946">
    <property type="component" value="Unassembled WGS sequence"/>
</dbReference>
<dbReference type="NCBIfam" id="TIGR01509">
    <property type="entry name" value="HAD-SF-IA-v3"/>
    <property type="match status" value="1"/>
</dbReference>
<dbReference type="STRING" id="58919.A0A316Z8D0"/>
<dbReference type="SFLD" id="SFLDG01129">
    <property type="entry name" value="C1.5:_HAD__Beta-PGM__Phosphata"/>
    <property type="match status" value="1"/>
</dbReference>
<sequence length="282" mass="31380">MSPPRVVLFDIGGVVVGSPLVGINAYEAQHGLPHDYLNVAITARGRQGAFQRFERSELDLHSFYARFGQELSEAEAGNEAYRQFCRRRGVDTPQLPRELRIDGRELFGRMMKESTRIDPLMHNALRRLRAGGKFRLAALTNNFAPPTARADGANAPSLEEELEHLGVLKGANEVKGLFDDYLESAKIGMRKPEEGIFRYTLKHLGVGPEEVVFLDDIGINLKAAQALGIRTIRVFPRSSLPALRSLEKETGMQLVTDAEAREEEERVARKEASEKGQGKAKL</sequence>
<dbReference type="RefSeq" id="XP_025598319.1">
    <property type="nucleotide sequence ID" value="XM_025740922.1"/>
</dbReference>
<dbReference type="GeneID" id="37268466"/>
<keyword evidence="3" id="KW-1185">Reference proteome</keyword>
<dbReference type="InterPro" id="IPR023214">
    <property type="entry name" value="HAD_sf"/>
</dbReference>
<evidence type="ECO:0000313" key="3">
    <source>
        <dbReference type="Proteomes" id="UP000245946"/>
    </source>
</evidence>
<dbReference type="GO" id="GO:0016791">
    <property type="term" value="F:phosphatase activity"/>
    <property type="evidence" value="ECO:0007669"/>
    <property type="project" value="UniProtKB-ARBA"/>
</dbReference>
<dbReference type="OrthoDB" id="1694274at2759"/>
<feature type="compositionally biased region" description="Basic and acidic residues" evidence="1">
    <location>
        <begin position="263"/>
        <end position="282"/>
    </location>
</feature>
<gene>
    <name evidence="2" type="ORF">FA09DRAFT_319074</name>
</gene>
<name>A0A316Z8D0_9BASI</name>
<dbReference type="InterPro" id="IPR036412">
    <property type="entry name" value="HAD-like_sf"/>
</dbReference>
<organism evidence="2 3">
    <name type="scientific">Tilletiopsis washingtonensis</name>
    <dbReference type="NCBI Taxonomy" id="58919"/>
    <lineage>
        <taxon>Eukaryota</taxon>
        <taxon>Fungi</taxon>
        <taxon>Dikarya</taxon>
        <taxon>Basidiomycota</taxon>
        <taxon>Ustilaginomycotina</taxon>
        <taxon>Exobasidiomycetes</taxon>
        <taxon>Entylomatales</taxon>
        <taxon>Entylomatales incertae sedis</taxon>
        <taxon>Tilletiopsis</taxon>
    </lineage>
</organism>
<evidence type="ECO:0000313" key="2">
    <source>
        <dbReference type="EMBL" id="PWN98040.1"/>
    </source>
</evidence>
<reference evidence="2 3" key="1">
    <citation type="journal article" date="2018" name="Mol. Biol. Evol.">
        <title>Broad Genomic Sampling Reveals a Smut Pathogenic Ancestry of the Fungal Clade Ustilaginomycotina.</title>
        <authorList>
            <person name="Kijpornyongpan T."/>
            <person name="Mondo S.J."/>
            <person name="Barry K."/>
            <person name="Sandor L."/>
            <person name="Lee J."/>
            <person name="Lipzen A."/>
            <person name="Pangilinan J."/>
            <person name="LaButti K."/>
            <person name="Hainaut M."/>
            <person name="Henrissat B."/>
            <person name="Grigoriev I.V."/>
            <person name="Spatafora J.W."/>
            <person name="Aime M.C."/>
        </authorList>
    </citation>
    <scope>NUCLEOTIDE SEQUENCE [LARGE SCALE GENOMIC DNA]</scope>
    <source>
        <strain evidence="2 3">MCA 4186</strain>
    </source>
</reference>
<dbReference type="EMBL" id="KZ819293">
    <property type="protein sequence ID" value="PWN98040.1"/>
    <property type="molecule type" value="Genomic_DNA"/>
</dbReference>
<dbReference type="Gene3D" id="1.10.150.240">
    <property type="entry name" value="Putative phosphatase, domain 2"/>
    <property type="match status" value="1"/>
</dbReference>
<feature type="region of interest" description="Disordered" evidence="1">
    <location>
        <begin position="251"/>
        <end position="282"/>
    </location>
</feature>
<accession>A0A316Z8D0</accession>
<dbReference type="AlphaFoldDB" id="A0A316Z8D0"/>
<dbReference type="SFLD" id="SFLDS00003">
    <property type="entry name" value="Haloacid_Dehalogenase"/>
    <property type="match status" value="1"/>
</dbReference>
<dbReference type="SUPFAM" id="SSF56784">
    <property type="entry name" value="HAD-like"/>
    <property type="match status" value="1"/>
</dbReference>
<evidence type="ECO:0000256" key="1">
    <source>
        <dbReference type="SAM" id="MobiDB-lite"/>
    </source>
</evidence>
<proteinExistence type="predicted"/>
<dbReference type="PANTHER" id="PTHR47829">
    <property type="entry name" value="HYDROLASE, PUTATIVE (AFU_ORTHOLOGUE AFUA_1G12880)-RELATED"/>
    <property type="match status" value="1"/>
</dbReference>
<dbReference type="Pfam" id="PF00702">
    <property type="entry name" value="Hydrolase"/>
    <property type="match status" value="1"/>
</dbReference>
<dbReference type="Gene3D" id="3.40.50.1000">
    <property type="entry name" value="HAD superfamily/HAD-like"/>
    <property type="match status" value="1"/>
</dbReference>
<dbReference type="CDD" id="cd02603">
    <property type="entry name" value="HAD_sEH-N_like"/>
    <property type="match status" value="1"/>
</dbReference>
<dbReference type="InterPro" id="IPR052898">
    <property type="entry name" value="ACAD10-like"/>
</dbReference>
<dbReference type="InterPro" id="IPR006439">
    <property type="entry name" value="HAD-SF_hydro_IA"/>
</dbReference>
<protein>
    <submittedName>
        <fullName evidence="2">HAD-like protein</fullName>
    </submittedName>
</protein>